<organism evidence="2 3">
    <name type="scientific">Meloidogyne hapla</name>
    <name type="common">Root-knot nematode worm</name>
    <dbReference type="NCBI Taxonomy" id="6305"/>
    <lineage>
        <taxon>Eukaryota</taxon>
        <taxon>Metazoa</taxon>
        <taxon>Ecdysozoa</taxon>
        <taxon>Nematoda</taxon>
        <taxon>Chromadorea</taxon>
        <taxon>Rhabditida</taxon>
        <taxon>Tylenchina</taxon>
        <taxon>Tylenchomorpha</taxon>
        <taxon>Tylenchoidea</taxon>
        <taxon>Meloidogynidae</taxon>
        <taxon>Meloidogyninae</taxon>
        <taxon>Meloidogyne</taxon>
    </lineage>
</organism>
<proteinExistence type="predicted"/>
<keyword evidence="2" id="KW-1185">Reference proteome</keyword>
<evidence type="ECO:0000313" key="2">
    <source>
        <dbReference type="Proteomes" id="UP000095281"/>
    </source>
</evidence>
<evidence type="ECO:0000313" key="3">
    <source>
        <dbReference type="WBParaSite" id="MhA1_Contig1699.frz3.gene2"/>
    </source>
</evidence>
<feature type="region of interest" description="Disordered" evidence="1">
    <location>
        <begin position="21"/>
        <end position="41"/>
    </location>
</feature>
<accession>A0A1I8B9M7</accession>
<dbReference type="Proteomes" id="UP000095281">
    <property type="component" value="Unplaced"/>
</dbReference>
<feature type="compositionally biased region" description="Basic and acidic residues" evidence="1">
    <location>
        <begin position="21"/>
        <end position="31"/>
    </location>
</feature>
<name>A0A1I8B9M7_MELHA</name>
<protein>
    <submittedName>
        <fullName evidence="3">Uncharacterized protein</fullName>
    </submittedName>
</protein>
<evidence type="ECO:0000256" key="1">
    <source>
        <dbReference type="SAM" id="MobiDB-lite"/>
    </source>
</evidence>
<sequence length="96" mass="11400">MEEAQVREALAQVNEVWRINGEKNEGKRDEQIDPNAGPYNDNGDEYYLDDDQYYYDEGQWLPESFVSENWGGEENHEHYGNDFFEDQGDQKWPTDE</sequence>
<feature type="region of interest" description="Disordered" evidence="1">
    <location>
        <begin position="71"/>
        <end position="96"/>
    </location>
</feature>
<dbReference type="WBParaSite" id="MhA1_Contig1699.frz3.gene2">
    <property type="protein sequence ID" value="MhA1_Contig1699.frz3.gene2"/>
    <property type="gene ID" value="MhA1_Contig1699.frz3.gene2"/>
</dbReference>
<dbReference type="AlphaFoldDB" id="A0A1I8B9M7"/>
<reference evidence="3" key="1">
    <citation type="submission" date="2016-11" db="UniProtKB">
        <authorList>
            <consortium name="WormBaseParasite"/>
        </authorList>
    </citation>
    <scope>IDENTIFICATION</scope>
</reference>